<proteinExistence type="predicted"/>
<reference evidence="2" key="1">
    <citation type="journal article" date="2020" name="Stud. Mycol.">
        <title>101 Dothideomycetes genomes: a test case for predicting lifestyles and emergence of pathogens.</title>
        <authorList>
            <person name="Haridas S."/>
            <person name="Albert R."/>
            <person name="Binder M."/>
            <person name="Bloem J."/>
            <person name="Labutti K."/>
            <person name="Salamov A."/>
            <person name="Andreopoulos B."/>
            <person name="Baker S."/>
            <person name="Barry K."/>
            <person name="Bills G."/>
            <person name="Bluhm B."/>
            <person name="Cannon C."/>
            <person name="Castanera R."/>
            <person name="Culley D."/>
            <person name="Daum C."/>
            <person name="Ezra D."/>
            <person name="Gonzalez J."/>
            <person name="Henrissat B."/>
            <person name="Kuo A."/>
            <person name="Liang C."/>
            <person name="Lipzen A."/>
            <person name="Lutzoni F."/>
            <person name="Magnuson J."/>
            <person name="Mondo S."/>
            <person name="Nolan M."/>
            <person name="Ohm R."/>
            <person name="Pangilinan J."/>
            <person name="Park H.-J."/>
            <person name="Ramirez L."/>
            <person name="Alfaro M."/>
            <person name="Sun H."/>
            <person name="Tritt A."/>
            <person name="Yoshinaga Y."/>
            <person name="Zwiers L.-H."/>
            <person name="Turgeon B."/>
            <person name="Goodwin S."/>
            <person name="Spatafora J."/>
            <person name="Crous P."/>
            <person name="Grigoriev I."/>
        </authorList>
    </citation>
    <scope>NUCLEOTIDE SEQUENCE</scope>
    <source>
        <strain evidence="2">CBS 675.92</strain>
    </source>
</reference>
<dbReference type="AlphaFoldDB" id="A0A6A5U7E3"/>
<dbReference type="Proteomes" id="UP000800035">
    <property type="component" value="Unassembled WGS sequence"/>
</dbReference>
<keyword evidence="3" id="KW-1185">Reference proteome</keyword>
<keyword evidence="1" id="KW-0812">Transmembrane</keyword>
<sequence>MVLFIIFPSCVSLSSSLIVALSCLTFTLDVILKGGGSMDAIYCYTIHGGCAVSFNLFIILSFLTYCWTGKT</sequence>
<gene>
    <name evidence="2" type="ORF">CC80DRAFT_312538</name>
</gene>
<protein>
    <submittedName>
        <fullName evidence="2">Uncharacterized protein</fullName>
    </submittedName>
</protein>
<dbReference type="EMBL" id="ML976984">
    <property type="protein sequence ID" value="KAF1959899.1"/>
    <property type="molecule type" value="Genomic_DNA"/>
</dbReference>
<keyword evidence="1" id="KW-0472">Membrane</keyword>
<keyword evidence="1" id="KW-1133">Transmembrane helix</keyword>
<name>A0A6A5U7E3_9PLEO</name>
<organism evidence="2 3">
    <name type="scientific">Byssothecium circinans</name>
    <dbReference type="NCBI Taxonomy" id="147558"/>
    <lineage>
        <taxon>Eukaryota</taxon>
        <taxon>Fungi</taxon>
        <taxon>Dikarya</taxon>
        <taxon>Ascomycota</taxon>
        <taxon>Pezizomycotina</taxon>
        <taxon>Dothideomycetes</taxon>
        <taxon>Pleosporomycetidae</taxon>
        <taxon>Pleosporales</taxon>
        <taxon>Massarineae</taxon>
        <taxon>Massarinaceae</taxon>
        <taxon>Byssothecium</taxon>
    </lineage>
</organism>
<evidence type="ECO:0000256" key="1">
    <source>
        <dbReference type="SAM" id="Phobius"/>
    </source>
</evidence>
<evidence type="ECO:0000313" key="3">
    <source>
        <dbReference type="Proteomes" id="UP000800035"/>
    </source>
</evidence>
<accession>A0A6A5U7E3</accession>
<feature type="transmembrane region" description="Helical" evidence="1">
    <location>
        <begin position="44"/>
        <end position="67"/>
    </location>
</feature>
<evidence type="ECO:0000313" key="2">
    <source>
        <dbReference type="EMBL" id="KAF1959899.1"/>
    </source>
</evidence>